<evidence type="ECO:0000313" key="2">
    <source>
        <dbReference type="EMBL" id="OIQ81087.1"/>
    </source>
</evidence>
<sequence>MFEQELTTTAARHKRIAFCVDAVDGYKPSTTGSSQRRDHAAFGAESEAV</sequence>
<organism evidence="2">
    <name type="scientific">mine drainage metagenome</name>
    <dbReference type="NCBI Taxonomy" id="410659"/>
    <lineage>
        <taxon>unclassified sequences</taxon>
        <taxon>metagenomes</taxon>
        <taxon>ecological metagenomes</taxon>
    </lineage>
</organism>
<accession>A0A1J5QMD6</accession>
<gene>
    <name evidence="2" type="ORF">GALL_371400</name>
</gene>
<reference evidence="2" key="1">
    <citation type="submission" date="2016-10" db="EMBL/GenBank/DDBJ databases">
        <title>Sequence of Gallionella enrichment culture.</title>
        <authorList>
            <person name="Poehlein A."/>
            <person name="Muehling M."/>
            <person name="Daniel R."/>
        </authorList>
    </citation>
    <scope>NUCLEOTIDE SEQUENCE</scope>
</reference>
<proteinExistence type="predicted"/>
<protein>
    <submittedName>
        <fullName evidence="2">Uncharacterized protein</fullName>
    </submittedName>
</protein>
<evidence type="ECO:0000256" key="1">
    <source>
        <dbReference type="SAM" id="MobiDB-lite"/>
    </source>
</evidence>
<comment type="caution">
    <text evidence="2">The sequence shown here is derived from an EMBL/GenBank/DDBJ whole genome shotgun (WGS) entry which is preliminary data.</text>
</comment>
<feature type="region of interest" description="Disordered" evidence="1">
    <location>
        <begin position="25"/>
        <end position="49"/>
    </location>
</feature>
<dbReference type="EMBL" id="MLJW01000971">
    <property type="protein sequence ID" value="OIQ81087.1"/>
    <property type="molecule type" value="Genomic_DNA"/>
</dbReference>
<dbReference type="AlphaFoldDB" id="A0A1J5QMD6"/>
<name>A0A1J5QMD6_9ZZZZ</name>